<dbReference type="InterPro" id="IPR026045">
    <property type="entry name" value="Ferric-bd"/>
</dbReference>
<evidence type="ECO:0000313" key="4">
    <source>
        <dbReference type="EMBL" id="RMA80219.1"/>
    </source>
</evidence>
<keyword evidence="2" id="KW-0732">Signal</keyword>
<protein>
    <submittedName>
        <fullName evidence="4">Iron(III) transport system substrate-binding protein</fullName>
    </submittedName>
</protein>
<dbReference type="Gene3D" id="3.40.190.10">
    <property type="entry name" value="Periplasmic binding protein-like II"/>
    <property type="match status" value="2"/>
</dbReference>
<keyword evidence="3" id="KW-0408">Iron</keyword>
<feature type="binding site" evidence="3">
    <location>
        <position position="224"/>
    </location>
    <ligand>
        <name>Fe cation</name>
        <dbReference type="ChEBI" id="CHEBI:24875"/>
    </ligand>
</feature>
<dbReference type="OrthoDB" id="9769567at2"/>
<dbReference type="PIRSF" id="PIRSF002825">
    <property type="entry name" value="CfbpA"/>
    <property type="match status" value="1"/>
</dbReference>
<reference evidence="4 5" key="1">
    <citation type="submission" date="2018-10" db="EMBL/GenBank/DDBJ databases">
        <title>Genomic Encyclopedia of Type Strains, Phase IV (KMG-IV): sequencing the most valuable type-strain genomes for metagenomic binning, comparative biology and taxonomic classification.</title>
        <authorList>
            <person name="Goeker M."/>
        </authorList>
    </citation>
    <scope>NUCLEOTIDE SEQUENCE [LARGE SCALE GENOMIC DNA]</scope>
    <source>
        <strain evidence="4 5">DSM 25080</strain>
    </source>
</reference>
<comment type="caution">
    <text evidence="4">The sequence shown here is derived from an EMBL/GenBank/DDBJ whole genome shotgun (WGS) entry which is preliminary data.</text>
</comment>
<evidence type="ECO:0000256" key="1">
    <source>
        <dbReference type="ARBA" id="ARBA00008520"/>
    </source>
</evidence>
<keyword evidence="3" id="KW-0479">Metal-binding</keyword>
<sequence>MKKMVTWLAFLAATMSLVGCDQPAKEADVLTVYTARKEQLVKPLFDRFTAETGIEVRYITDSAGPLLARIQAEGENTPADVFITVDAGHLWHAAQSGVLMPTESELLRANVPAHLRDPNDLWFGLSQRARTMVYNTDRISADELSTYEALAASEWNNRLCLRTSQKVYNQSLVATMIEADGEQATREVVAGWVNNLAQEPFSNDTQAMQAVAAGVCDVTIVNTYYFGRLQVSNPELPLALFWANQGEDQRGIHVNISGAGILKHAPNPGLAQQLIEWLSQPEAQYLFAEINQEFPVNTAVERSEQVASWGEFKTDQVNLSVAGERQAQAMKLMDEVGYR</sequence>
<dbReference type="GO" id="GO:0030288">
    <property type="term" value="C:outer membrane-bounded periplasmic space"/>
    <property type="evidence" value="ECO:0007669"/>
    <property type="project" value="TreeGrafter"/>
</dbReference>
<proteinExistence type="inferred from homology"/>
<dbReference type="Pfam" id="PF13416">
    <property type="entry name" value="SBP_bac_8"/>
    <property type="match status" value="1"/>
</dbReference>
<dbReference type="PROSITE" id="PS51257">
    <property type="entry name" value="PROKAR_LIPOPROTEIN"/>
    <property type="match status" value="1"/>
</dbReference>
<dbReference type="InterPro" id="IPR006059">
    <property type="entry name" value="SBP"/>
</dbReference>
<dbReference type="EMBL" id="REFJ01000003">
    <property type="protein sequence ID" value="RMA80219.1"/>
    <property type="molecule type" value="Genomic_DNA"/>
</dbReference>
<accession>A0A3M0A9N6</accession>
<gene>
    <name evidence="4" type="ORF">DFR27_1582</name>
</gene>
<keyword evidence="5" id="KW-1185">Reference proteome</keyword>
<dbReference type="RefSeq" id="WP_121876896.1">
    <property type="nucleotide sequence ID" value="NZ_REFJ01000003.1"/>
</dbReference>
<dbReference type="SUPFAM" id="SSF53850">
    <property type="entry name" value="Periplasmic binding protein-like II"/>
    <property type="match status" value="1"/>
</dbReference>
<dbReference type="AlphaFoldDB" id="A0A3M0A9N6"/>
<dbReference type="GO" id="GO:0046872">
    <property type="term" value="F:metal ion binding"/>
    <property type="evidence" value="ECO:0007669"/>
    <property type="project" value="UniProtKB-KW"/>
</dbReference>
<feature type="binding site" evidence="3">
    <location>
        <position position="225"/>
    </location>
    <ligand>
        <name>Fe cation</name>
        <dbReference type="ChEBI" id="CHEBI:24875"/>
    </ligand>
</feature>
<evidence type="ECO:0000256" key="2">
    <source>
        <dbReference type="ARBA" id="ARBA00022729"/>
    </source>
</evidence>
<evidence type="ECO:0000256" key="3">
    <source>
        <dbReference type="PIRSR" id="PIRSR002825-1"/>
    </source>
</evidence>
<evidence type="ECO:0000313" key="5">
    <source>
        <dbReference type="Proteomes" id="UP000267187"/>
    </source>
</evidence>
<organism evidence="4 5">
    <name type="scientific">Umboniibacter marinipuniceus</name>
    <dbReference type="NCBI Taxonomy" id="569599"/>
    <lineage>
        <taxon>Bacteria</taxon>
        <taxon>Pseudomonadati</taxon>
        <taxon>Pseudomonadota</taxon>
        <taxon>Gammaproteobacteria</taxon>
        <taxon>Cellvibrionales</taxon>
        <taxon>Cellvibrionaceae</taxon>
        <taxon>Umboniibacter</taxon>
    </lineage>
</organism>
<dbReference type="Proteomes" id="UP000267187">
    <property type="component" value="Unassembled WGS sequence"/>
</dbReference>
<name>A0A3M0A9N6_9GAMM</name>
<dbReference type="PANTHER" id="PTHR30006">
    <property type="entry name" value="THIAMINE-BINDING PERIPLASMIC PROTEIN-RELATED"/>
    <property type="match status" value="1"/>
</dbReference>
<comment type="similarity">
    <text evidence="1">Belongs to the bacterial solute-binding protein 1 family.</text>
</comment>
<dbReference type="PANTHER" id="PTHR30006:SF15">
    <property type="entry name" value="IRON-UTILIZATION PERIPLASMIC PROTEIN"/>
    <property type="match status" value="1"/>
</dbReference>